<dbReference type="InterPro" id="IPR003738">
    <property type="entry name" value="SRAP"/>
</dbReference>
<dbReference type="Proteomes" id="UP000464787">
    <property type="component" value="Chromosome"/>
</dbReference>
<evidence type="ECO:0000256" key="3">
    <source>
        <dbReference type="ARBA" id="ARBA00022763"/>
    </source>
</evidence>
<dbReference type="GO" id="GO:0106300">
    <property type="term" value="P:protein-DNA covalent cross-linking repair"/>
    <property type="evidence" value="ECO:0007669"/>
    <property type="project" value="InterPro"/>
</dbReference>
<dbReference type="PANTHER" id="PTHR13604:SF0">
    <property type="entry name" value="ABASIC SITE PROCESSING PROTEIN HMCES"/>
    <property type="match status" value="1"/>
</dbReference>
<dbReference type="Gene3D" id="3.90.1680.10">
    <property type="entry name" value="SOS response associated peptidase-like"/>
    <property type="match status" value="1"/>
</dbReference>
<dbReference type="PANTHER" id="PTHR13604">
    <property type="entry name" value="DC12-RELATED"/>
    <property type="match status" value="1"/>
</dbReference>
<evidence type="ECO:0000256" key="7">
    <source>
        <dbReference type="ARBA" id="ARBA00023239"/>
    </source>
</evidence>
<comment type="similarity">
    <text evidence="1 8">Belongs to the SOS response-associated peptidase family.</text>
</comment>
<keyword evidence="7" id="KW-0456">Lyase</keyword>
<keyword evidence="2 8" id="KW-0645">Protease</keyword>
<evidence type="ECO:0000256" key="4">
    <source>
        <dbReference type="ARBA" id="ARBA00022801"/>
    </source>
</evidence>
<dbReference type="EMBL" id="CP047650">
    <property type="protein sequence ID" value="QHI96743.1"/>
    <property type="molecule type" value="Genomic_DNA"/>
</dbReference>
<evidence type="ECO:0000256" key="1">
    <source>
        <dbReference type="ARBA" id="ARBA00008136"/>
    </source>
</evidence>
<dbReference type="GO" id="GO:0003697">
    <property type="term" value="F:single-stranded DNA binding"/>
    <property type="evidence" value="ECO:0007669"/>
    <property type="project" value="InterPro"/>
</dbReference>
<name>A0A857J0E7_9BURK</name>
<evidence type="ECO:0000256" key="5">
    <source>
        <dbReference type="ARBA" id="ARBA00023124"/>
    </source>
</evidence>
<keyword evidence="4 8" id="KW-0378">Hydrolase</keyword>
<dbReference type="Pfam" id="PF02586">
    <property type="entry name" value="SRAP"/>
    <property type="match status" value="1"/>
</dbReference>
<proteinExistence type="inferred from homology"/>
<dbReference type="GO" id="GO:0006508">
    <property type="term" value="P:proteolysis"/>
    <property type="evidence" value="ECO:0007669"/>
    <property type="project" value="UniProtKB-KW"/>
</dbReference>
<gene>
    <name evidence="9" type="ORF">GT347_01285</name>
</gene>
<dbReference type="SUPFAM" id="SSF143081">
    <property type="entry name" value="BB1717-like"/>
    <property type="match status" value="1"/>
</dbReference>
<dbReference type="InterPro" id="IPR036590">
    <property type="entry name" value="SRAP-like"/>
</dbReference>
<evidence type="ECO:0000256" key="2">
    <source>
        <dbReference type="ARBA" id="ARBA00022670"/>
    </source>
</evidence>
<organism evidence="9 10">
    <name type="scientific">Xylophilus rhododendri</name>
    <dbReference type="NCBI Taxonomy" id="2697032"/>
    <lineage>
        <taxon>Bacteria</taxon>
        <taxon>Pseudomonadati</taxon>
        <taxon>Pseudomonadota</taxon>
        <taxon>Betaproteobacteria</taxon>
        <taxon>Burkholderiales</taxon>
        <taxon>Xylophilus</taxon>
    </lineage>
</organism>
<keyword evidence="10" id="KW-1185">Reference proteome</keyword>
<dbReference type="KEGG" id="xyk:GT347_01285"/>
<dbReference type="AlphaFoldDB" id="A0A857J0E7"/>
<keyword evidence="3" id="KW-0227">DNA damage</keyword>
<keyword evidence="6" id="KW-0238">DNA-binding</keyword>
<protein>
    <recommendedName>
        <fullName evidence="8">Abasic site processing protein</fullName>
        <ecNumber evidence="8">3.4.-.-</ecNumber>
    </recommendedName>
</protein>
<keyword evidence="5" id="KW-0190">Covalent protein-DNA linkage</keyword>
<dbReference type="GO" id="GO:0008233">
    <property type="term" value="F:peptidase activity"/>
    <property type="evidence" value="ECO:0007669"/>
    <property type="project" value="UniProtKB-KW"/>
</dbReference>
<dbReference type="EC" id="3.4.-.-" evidence="8"/>
<sequence length="225" mass="25256">MCSHYEAPLRQLLQSGFPSAAIPGAWDKPDMWPGYVGPFIRRPAEIDSGDEAVPPLEVLAGNFGLIPAWSKDDGMAKRTYNARSETAAEKPAFRDAWRHAQHCIIPAEAIYEPDWRSGKAMPTRIARSDGELMGIAGLYERRPVGDGGWAYSFTMLTLNADVHPIFKELHRPDPTKPADLQDKRMVAILPRRLYDAWLDAPADRSMDFMRQFPADRLFAKSADKT</sequence>
<accession>A0A857J0E7</accession>
<evidence type="ECO:0000256" key="8">
    <source>
        <dbReference type="RuleBase" id="RU364100"/>
    </source>
</evidence>
<evidence type="ECO:0000313" key="9">
    <source>
        <dbReference type="EMBL" id="QHI96743.1"/>
    </source>
</evidence>
<evidence type="ECO:0000256" key="6">
    <source>
        <dbReference type="ARBA" id="ARBA00023125"/>
    </source>
</evidence>
<dbReference type="GO" id="GO:0016829">
    <property type="term" value="F:lyase activity"/>
    <property type="evidence" value="ECO:0007669"/>
    <property type="project" value="UniProtKB-KW"/>
</dbReference>
<reference evidence="9 10" key="1">
    <citation type="submission" date="2020-01" db="EMBL/GenBank/DDBJ databases">
        <title>Genome sequencing of strain KACC 21265.</title>
        <authorList>
            <person name="Heo J."/>
            <person name="Kim S.-J."/>
            <person name="Kim J.-S."/>
            <person name="Hong S.-B."/>
            <person name="Kwon S.-W."/>
        </authorList>
    </citation>
    <scope>NUCLEOTIDE SEQUENCE [LARGE SCALE GENOMIC DNA]</scope>
    <source>
        <strain evidence="9 10">KACC 21265</strain>
    </source>
</reference>
<evidence type="ECO:0000313" key="10">
    <source>
        <dbReference type="Proteomes" id="UP000464787"/>
    </source>
</evidence>